<dbReference type="GO" id="GO:1990593">
    <property type="term" value="F:nascent polypeptide-associated complex binding"/>
    <property type="evidence" value="ECO:0007669"/>
    <property type="project" value="InterPro"/>
</dbReference>
<keyword evidence="2" id="KW-0812">Transmembrane</keyword>
<dbReference type="HOGENOM" id="CLU_131065_0_0_1"/>
<feature type="domain" description="Mitochondrial outer membrane protein OM14 C-terminal" evidence="3">
    <location>
        <begin position="107"/>
        <end position="174"/>
    </location>
</feature>
<dbReference type="InParanoid" id="Q6CKL4"/>
<dbReference type="GO" id="GO:0005741">
    <property type="term" value="C:mitochondrial outer membrane"/>
    <property type="evidence" value="ECO:0007669"/>
    <property type="project" value="InterPro"/>
</dbReference>
<keyword evidence="5" id="KW-1185">Reference proteome</keyword>
<dbReference type="STRING" id="284590.Q6CKL4"/>
<dbReference type="OMA" id="YTERHRI"/>
<dbReference type="AlphaFoldDB" id="Q6CKL4"/>
<feature type="transmembrane region" description="Helical" evidence="2">
    <location>
        <begin position="146"/>
        <end position="165"/>
    </location>
</feature>
<keyword evidence="2" id="KW-1133">Transmembrane helix</keyword>
<dbReference type="eggNOG" id="ENOG502S89U">
    <property type="taxonomic scope" value="Eukaryota"/>
</dbReference>
<dbReference type="PANTHER" id="PTHR38402">
    <property type="entry name" value="MITOCHONDRIAL OUTER MEMBRANE PROTEIN OM14"/>
    <property type="match status" value="1"/>
</dbReference>
<dbReference type="InterPro" id="IPR039453">
    <property type="entry name" value="OM14_C"/>
</dbReference>
<dbReference type="Pfam" id="PF17304">
    <property type="entry name" value="OM14_C"/>
    <property type="match status" value="1"/>
</dbReference>
<feature type="region of interest" description="Disordered" evidence="1">
    <location>
        <begin position="1"/>
        <end position="47"/>
    </location>
</feature>
<proteinExistence type="predicted"/>
<keyword evidence="2" id="KW-0472">Membrane</keyword>
<reference evidence="4 5" key="1">
    <citation type="journal article" date="2004" name="Nature">
        <title>Genome evolution in yeasts.</title>
        <authorList>
            <consortium name="Genolevures"/>
            <person name="Dujon B."/>
            <person name="Sherman D."/>
            <person name="Fischer G."/>
            <person name="Durrens P."/>
            <person name="Casaregola S."/>
            <person name="Lafontaine I."/>
            <person name="de Montigny J."/>
            <person name="Marck C."/>
            <person name="Neuveglise C."/>
            <person name="Talla E."/>
            <person name="Goffard N."/>
            <person name="Frangeul L."/>
            <person name="Aigle M."/>
            <person name="Anthouard V."/>
            <person name="Babour A."/>
            <person name="Barbe V."/>
            <person name="Barnay S."/>
            <person name="Blanchin S."/>
            <person name="Beckerich J.M."/>
            <person name="Beyne E."/>
            <person name="Bleykasten C."/>
            <person name="Boisrame A."/>
            <person name="Boyer J."/>
            <person name="Cattolico L."/>
            <person name="Confanioleri F."/>
            <person name="de Daruvar A."/>
            <person name="Despons L."/>
            <person name="Fabre E."/>
            <person name="Fairhead C."/>
            <person name="Ferry-Dumazet H."/>
            <person name="Groppi A."/>
            <person name="Hantraye F."/>
            <person name="Hennequin C."/>
            <person name="Jauniaux N."/>
            <person name="Joyet P."/>
            <person name="Kachouri R."/>
            <person name="Kerrest A."/>
            <person name="Koszul R."/>
            <person name="Lemaire M."/>
            <person name="Lesur I."/>
            <person name="Ma L."/>
            <person name="Muller H."/>
            <person name="Nicaud J.M."/>
            <person name="Nikolski M."/>
            <person name="Oztas S."/>
            <person name="Ozier-Kalogeropoulos O."/>
            <person name="Pellenz S."/>
            <person name="Potier S."/>
            <person name="Richard G.F."/>
            <person name="Straub M.L."/>
            <person name="Suleau A."/>
            <person name="Swennene D."/>
            <person name="Tekaia F."/>
            <person name="Wesolowski-Louvel M."/>
            <person name="Westhof E."/>
            <person name="Wirth B."/>
            <person name="Zeniou-Meyer M."/>
            <person name="Zivanovic I."/>
            <person name="Bolotin-Fukuhara M."/>
            <person name="Thierry A."/>
            <person name="Bouchier C."/>
            <person name="Caudron B."/>
            <person name="Scarpelli C."/>
            <person name="Gaillardin C."/>
            <person name="Weissenbach J."/>
            <person name="Wincker P."/>
            <person name="Souciet J.L."/>
        </authorList>
    </citation>
    <scope>NUCLEOTIDE SEQUENCE [LARGE SCALE GENOMIC DNA]</scope>
    <source>
        <strain evidence="5">ATCC 8585 / CBS 2359 / DSM 70799 / NBRC 1267 / NRRL Y-1140 / WM37</strain>
    </source>
</reference>
<dbReference type="Proteomes" id="UP000000598">
    <property type="component" value="Chromosome F"/>
</dbReference>
<dbReference type="PANTHER" id="PTHR38402:SF1">
    <property type="entry name" value="MITOCHONDRIAL OUTER MEMBRANE PROTEIN OM14"/>
    <property type="match status" value="1"/>
</dbReference>
<name>Q6CKL4_KLULA</name>
<sequence>MSSEKHDAQHHNQQQEKRKAAKDVKEAKETAKNKASHAAHDAHDAVDKAHDEVKKHLDEYEGILKPYWDKLVEIVNAVASKTVGVTQATVSTVAANTSKATTIVLHELQNPVVAFNTLLGAASITTLLNGYANKRRFLKGKSDKDIALIVSGLSAFIAADAYVSYYNYKRFDKRH</sequence>
<evidence type="ECO:0000259" key="3">
    <source>
        <dbReference type="Pfam" id="PF17304"/>
    </source>
</evidence>
<gene>
    <name evidence="4" type="ORF">KLLA0_F09790g</name>
</gene>
<dbReference type="EMBL" id="CR382126">
    <property type="protein sequence ID" value="CAG98233.1"/>
    <property type="molecule type" value="Genomic_DNA"/>
</dbReference>
<protein>
    <submittedName>
        <fullName evidence="4">KLLA0F09790p</fullName>
    </submittedName>
</protein>
<dbReference type="GO" id="GO:0006626">
    <property type="term" value="P:protein targeting to mitochondrion"/>
    <property type="evidence" value="ECO:0007669"/>
    <property type="project" value="TreeGrafter"/>
</dbReference>
<dbReference type="InterPro" id="IPR039454">
    <property type="entry name" value="OM14"/>
</dbReference>
<dbReference type="KEGG" id="kla:KLLA0_F09790g"/>
<evidence type="ECO:0000313" key="5">
    <source>
        <dbReference type="Proteomes" id="UP000000598"/>
    </source>
</evidence>
<organism evidence="4 5">
    <name type="scientific">Kluyveromyces lactis (strain ATCC 8585 / CBS 2359 / DSM 70799 / NBRC 1267 / NRRL Y-1140 / WM37)</name>
    <name type="common">Yeast</name>
    <name type="synonym">Candida sphaerica</name>
    <dbReference type="NCBI Taxonomy" id="284590"/>
    <lineage>
        <taxon>Eukaryota</taxon>
        <taxon>Fungi</taxon>
        <taxon>Dikarya</taxon>
        <taxon>Ascomycota</taxon>
        <taxon>Saccharomycotina</taxon>
        <taxon>Saccharomycetes</taxon>
        <taxon>Saccharomycetales</taxon>
        <taxon>Saccharomycetaceae</taxon>
        <taxon>Kluyveromyces</taxon>
    </lineage>
</organism>
<evidence type="ECO:0000256" key="2">
    <source>
        <dbReference type="SAM" id="Phobius"/>
    </source>
</evidence>
<dbReference type="PaxDb" id="284590-Q6CKL4"/>
<evidence type="ECO:0000256" key="1">
    <source>
        <dbReference type="SAM" id="MobiDB-lite"/>
    </source>
</evidence>
<accession>Q6CKL4</accession>
<evidence type="ECO:0000313" key="4">
    <source>
        <dbReference type="EMBL" id="CAG98233.1"/>
    </source>
</evidence>